<dbReference type="Pfam" id="PF00078">
    <property type="entry name" value="RVT_1"/>
    <property type="match status" value="1"/>
</dbReference>
<protein>
    <recommendedName>
        <fullName evidence="1">Reverse transcriptase domain-containing protein</fullName>
    </recommendedName>
</protein>
<keyword evidence="3" id="KW-1185">Reference proteome</keyword>
<dbReference type="InterPro" id="IPR000477">
    <property type="entry name" value="RT_dom"/>
</dbReference>
<gene>
    <name evidence="2" type="ORF">Ddye_014221</name>
</gene>
<sequence>MVEARKCWKDGGLRGSNGLVLQAKVKATKLAMKRWLALNPASPPHIGFLEGKLKYNDKEAVKDGWTKSLRSTRLFKLSELWKGIGRKSNLGSKNLELSGLRMGIGVLSFSISLPMIESVGILFLTSRLMECDGSSIKELNVTWIKELNYTFIALIPKDSKPSTMGDFHPISLVGSMYKVVTKVLANRIKKVMASIIGESQKAFIKNRQILDSFVIAEERIHKWRKGGEGGLLVKLDFEKASDSVDHIFLVEMLVKMGFGSKWRNWIKGCISIATMSILVNGSPSPPFGIRRGLRQGDPISPFLFNTIVEGLSYIFNKVVDLGLIRGWVSHLQFADDTIVFLKPKEEYLEPVIANIEKRLAPLKRKFLSKGGRVVLIKSVLNSIPTFFMSVFRMPIGVANKIERLQHSFQWGDEIEKRKLHEVIVGKATKIRLWQDVMMNLIPLKLAFPRIYALAVHKEGFICDNSKWNQSRWEWKVDLRRASFDWEKSHWNCFKRWLNCLVVCKEVEDTIALSFSFFWCLFDGSALGKPGPASIEGELKDNSGKILCMFSFYVGVQESNLAEVLAIHKAVELCCFTSICVSRGVFFRVIPRWRSLGLMIPIMFVLELLFTDAVILKRLDHGVSCYAWKQMYLNAYMKHLDFWSSNHRPILIEVLAAEE</sequence>
<dbReference type="PANTHER" id="PTHR19446">
    <property type="entry name" value="REVERSE TRANSCRIPTASES"/>
    <property type="match status" value="1"/>
</dbReference>
<dbReference type="PROSITE" id="PS50878">
    <property type="entry name" value="RT_POL"/>
    <property type="match status" value="1"/>
</dbReference>
<name>A0AAD9X7S8_9ROSI</name>
<dbReference type="CDD" id="cd01650">
    <property type="entry name" value="RT_nLTR_like"/>
    <property type="match status" value="1"/>
</dbReference>
<dbReference type="EMBL" id="JANJYI010000004">
    <property type="protein sequence ID" value="KAK2654365.1"/>
    <property type="molecule type" value="Genomic_DNA"/>
</dbReference>
<dbReference type="InterPro" id="IPR043502">
    <property type="entry name" value="DNA/RNA_pol_sf"/>
</dbReference>
<reference evidence="2" key="1">
    <citation type="journal article" date="2023" name="Plant J.">
        <title>Genome sequences and population genomics provide insights into the demographic history, inbreeding, and mutation load of two 'living fossil' tree species of Dipteronia.</title>
        <authorList>
            <person name="Feng Y."/>
            <person name="Comes H.P."/>
            <person name="Chen J."/>
            <person name="Zhu S."/>
            <person name="Lu R."/>
            <person name="Zhang X."/>
            <person name="Li P."/>
            <person name="Qiu J."/>
            <person name="Olsen K.M."/>
            <person name="Qiu Y."/>
        </authorList>
    </citation>
    <scope>NUCLEOTIDE SEQUENCE</scope>
    <source>
        <strain evidence="2">KIB01</strain>
    </source>
</reference>
<dbReference type="InterPro" id="IPR036397">
    <property type="entry name" value="RNaseH_sf"/>
</dbReference>
<dbReference type="InterPro" id="IPR012337">
    <property type="entry name" value="RNaseH-like_sf"/>
</dbReference>
<feature type="domain" description="Reverse transcriptase" evidence="1">
    <location>
        <begin position="136"/>
        <end position="392"/>
    </location>
</feature>
<dbReference type="AlphaFoldDB" id="A0AAD9X7S8"/>
<evidence type="ECO:0000313" key="3">
    <source>
        <dbReference type="Proteomes" id="UP001280121"/>
    </source>
</evidence>
<dbReference type="SUPFAM" id="SSF53098">
    <property type="entry name" value="Ribonuclease H-like"/>
    <property type="match status" value="1"/>
</dbReference>
<proteinExistence type="predicted"/>
<accession>A0AAD9X7S8</accession>
<dbReference type="SUPFAM" id="SSF56672">
    <property type="entry name" value="DNA/RNA polymerases"/>
    <property type="match status" value="1"/>
</dbReference>
<dbReference type="Gene3D" id="3.30.420.10">
    <property type="entry name" value="Ribonuclease H-like superfamily/Ribonuclease H"/>
    <property type="match status" value="1"/>
</dbReference>
<evidence type="ECO:0000259" key="1">
    <source>
        <dbReference type="PROSITE" id="PS50878"/>
    </source>
</evidence>
<organism evidence="2 3">
    <name type="scientific">Dipteronia dyeriana</name>
    <dbReference type="NCBI Taxonomy" id="168575"/>
    <lineage>
        <taxon>Eukaryota</taxon>
        <taxon>Viridiplantae</taxon>
        <taxon>Streptophyta</taxon>
        <taxon>Embryophyta</taxon>
        <taxon>Tracheophyta</taxon>
        <taxon>Spermatophyta</taxon>
        <taxon>Magnoliopsida</taxon>
        <taxon>eudicotyledons</taxon>
        <taxon>Gunneridae</taxon>
        <taxon>Pentapetalae</taxon>
        <taxon>rosids</taxon>
        <taxon>malvids</taxon>
        <taxon>Sapindales</taxon>
        <taxon>Sapindaceae</taxon>
        <taxon>Hippocastanoideae</taxon>
        <taxon>Acereae</taxon>
        <taxon>Dipteronia</taxon>
    </lineage>
</organism>
<comment type="caution">
    <text evidence="2">The sequence shown here is derived from an EMBL/GenBank/DDBJ whole genome shotgun (WGS) entry which is preliminary data.</text>
</comment>
<dbReference type="Proteomes" id="UP001280121">
    <property type="component" value="Unassembled WGS sequence"/>
</dbReference>
<evidence type="ECO:0000313" key="2">
    <source>
        <dbReference type="EMBL" id="KAK2654365.1"/>
    </source>
</evidence>
<dbReference type="GO" id="GO:0003676">
    <property type="term" value="F:nucleic acid binding"/>
    <property type="evidence" value="ECO:0007669"/>
    <property type="project" value="InterPro"/>
</dbReference>